<name>A0A0D7AAS9_9AGAR</name>
<dbReference type="PANTHER" id="PTHR28133:SF1">
    <property type="entry name" value="REQUIRED FOR RESPIRATORY GROWTH PROTEIN 7, MITOCHONDRIAL"/>
    <property type="match status" value="1"/>
</dbReference>
<evidence type="ECO:0000256" key="2">
    <source>
        <dbReference type="ARBA" id="ARBA00023128"/>
    </source>
</evidence>
<evidence type="ECO:0000313" key="3">
    <source>
        <dbReference type="EMBL" id="KIY47785.1"/>
    </source>
</evidence>
<evidence type="ECO:0000313" key="4">
    <source>
        <dbReference type="Proteomes" id="UP000054144"/>
    </source>
</evidence>
<gene>
    <name evidence="3" type="ORF">FISHEDRAFT_59389</name>
</gene>
<keyword evidence="2" id="KW-0496">Mitochondrion</keyword>
<keyword evidence="4" id="KW-1185">Reference proteome</keyword>
<organism evidence="3 4">
    <name type="scientific">Fistulina hepatica ATCC 64428</name>
    <dbReference type="NCBI Taxonomy" id="1128425"/>
    <lineage>
        <taxon>Eukaryota</taxon>
        <taxon>Fungi</taxon>
        <taxon>Dikarya</taxon>
        <taxon>Basidiomycota</taxon>
        <taxon>Agaricomycotina</taxon>
        <taxon>Agaricomycetes</taxon>
        <taxon>Agaricomycetidae</taxon>
        <taxon>Agaricales</taxon>
        <taxon>Fistulinaceae</taxon>
        <taxon>Fistulina</taxon>
    </lineage>
</organism>
<proteinExistence type="predicted"/>
<comment type="subcellular location">
    <subcellularLocation>
        <location evidence="1">Mitochondrion</location>
    </subcellularLocation>
</comment>
<protein>
    <submittedName>
        <fullName evidence="3">Uncharacterized protein</fullName>
    </submittedName>
</protein>
<sequence length="201" mass="23492">MFLRRFGCKSDGGVDPTGWWWLPALGARPMPRVRRILVFCQCKAEKEKISHSYFLEMEGIMHRFSVTAGVHRTPTRWKVRTPMDRTMFYWVWLLGEGAEIRWNFDGTHAAHNRGRRGMWWRGKKLQSWPPLDDGFSSSFDFKTYQYKDRVDCLLPEVSTATCTSLTVVPSLLLQRIKSWFPCGPRLNFIALEVRKSRGTVD</sequence>
<evidence type="ECO:0000256" key="1">
    <source>
        <dbReference type="ARBA" id="ARBA00004173"/>
    </source>
</evidence>
<dbReference type="Proteomes" id="UP000054144">
    <property type="component" value="Unassembled WGS sequence"/>
</dbReference>
<dbReference type="PANTHER" id="PTHR28133">
    <property type="entry name" value="REQUIRED FOR RESPIRATORY GROWTH PROTEIN 7, MITOCHONDRIAL"/>
    <property type="match status" value="1"/>
</dbReference>
<dbReference type="EMBL" id="KN881928">
    <property type="protein sequence ID" value="KIY47785.1"/>
    <property type="molecule type" value="Genomic_DNA"/>
</dbReference>
<dbReference type="InterPro" id="IPR018828">
    <property type="entry name" value="RRG7"/>
</dbReference>
<dbReference type="OrthoDB" id="20734at2759"/>
<dbReference type="GO" id="GO:0005739">
    <property type="term" value="C:mitochondrion"/>
    <property type="evidence" value="ECO:0007669"/>
    <property type="project" value="UniProtKB-SubCell"/>
</dbReference>
<accession>A0A0D7AAS9</accession>
<reference evidence="3 4" key="1">
    <citation type="journal article" date="2015" name="Fungal Genet. Biol.">
        <title>Evolution of novel wood decay mechanisms in Agaricales revealed by the genome sequences of Fistulina hepatica and Cylindrobasidium torrendii.</title>
        <authorList>
            <person name="Floudas D."/>
            <person name="Held B.W."/>
            <person name="Riley R."/>
            <person name="Nagy L.G."/>
            <person name="Koehler G."/>
            <person name="Ransdell A.S."/>
            <person name="Younus H."/>
            <person name="Chow J."/>
            <person name="Chiniquy J."/>
            <person name="Lipzen A."/>
            <person name="Tritt A."/>
            <person name="Sun H."/>
            <person name="Haridas S."/>
            <person name="LaButti K."/>
            <person name="Ohm R.A."/>
            <person name="Kues U."/>
            <person name="Blanchette R.A."/>
            <person name="Grigoriev I.V."/>
            <person name="Minto R.E."/>
            <person name="Hibbett D.S."/>
        </authorList>
    </citation>
    <scope>NUCLEOTIDE SEQUENCE [LARGE SCALE GENOMIC DNA]</scope>
    <source>
        <strain evidence="3 4">ATCC 64428</strain>
    </source>
</reference>
<dbReference type="AlphaFoldDB" id="A0A0D7AAS9"/>